<dbReference type="EMBL" id="CP010978">
    <property type="protein sequence ID" value="AJQ29673.1"/>
    <property type="molecule type" value="Genomic_DNA"/>
</dbReference>
<name>I9NQ25_9FIRM</name>
<proteinExistence type="predicted"/>
<feature type="binding site" evidence="2">
    <location>
        <position position="130"/>
    </location>
    <ligand>
        <name>substrate</name>
    </ligand>
</feature>
<dbReference type="GO" id="GO:0004553">
    <property type="term" value="F:hydrolase activity, hydrolyzing O-glycosyl compounds"/>
    <property type="evidence" value="ECO:0007669"/>
    <property type="project" value="InterPro"/>
</dbReference>
<dbReference type="InterPro" id="IPR053715">
    <property type="entry name" value="GH4_Enzyme_sf"/>
</dbReference>
<keyword evidence="4" id="KW-0378">Hydrolase</keyword>
<dbReference type="InterPro" id="IPR001088">
    <property type="entry name" value="Glyco_hydro_4"/>
</dbReference>
<gene>
    <name evidence="4" type="ORF">JBW_04342</name>
</gene>
<dbReference type="PANTHER" id="PTHR32092:SF2">
    <property type="entry name" value="ALPHA-GALACTURONIDASE"/>
    <property type="match status" value="1"/>
</dbReference>
<evidence type="ECO:0000256" key="2">
    <source>
        <dbReference type="PIRSR" id="PIRSR601088-2"/>
    </source>
</evidence>
<dbReference type="RefSeq" id="WP_007957977.1">
    <property type="nucleotide sequence ID" value="NZ_CP010978.1"/>
</dbReference>
<dbReference type="PRINTS" id="PR00732">
    <property type="entry name" value="GLHYDRLASE4"/>
</dbReference>
<dbReference type="Proteomes" id="UP000005361">
    <property type="component" value="Chromosome"/>
</dbReference>
<dbReference type="HOGENOM" id="CLU_1667731_0_0_9"/>
<dbReference type="PANTHER" id="PTHR32092">
    <property type="entry name" value="6-PHOSPHO-BETA-GLUCOSIDASE-RELATED"/>
    <property type="match status" value="1"/>
</dbReference>
<dbReference type="GO" id="GO:0005975">
    <property type="term" value="P:carbohydrate metabolic process"/>
    <property type="evidence" value="ECO:0007669"/>
    <property type="project" value="InterPro"/>
</dbReference>
<reference evidence="5" key="2">
    <citation type="submission" date="2015-02" db="EMBL/GenBank/DDBJ databases">
        <title>Complete Genome Sequence of Pelosinus fermentans JBW45.</title>
        <authorList>
            <person name="De Leon K.B."/>
            <person name="Utturkar S.M."/>
            <person name="Camilleri L.B."/>
            <person name="Arkin A.P."/>
            <person name="Fields M.W."/>
            <person name="Brown S.D."/>
            <person name="Wall J.D."/>
        </authorList>
    </citation>
    <scope>NUCLEOTIDE SEQUENCE [LARGE SCALE GENOMIC DNA]</scope>
    <source>
        <strain evidence="5">JBW45</strain>
    </source>
</reference>
<evidence type="ECO:0000256" key="1">
    <source>
        <dbReference type="ARBA" id="ARBA00023027"/>
    </source>
</evidence>
<dbReference type="InterPro" id="IPR036291">
    <property type="entry name" value="NAD(P)-bd_dom_sf"/>
</dbReference>
<dbReference type="Pfam" id="PF02056">
    <property type="entry name" value="Glyco_hydro_4"/>
    <property type="match status" value="1"/>
</dbReference>
<feature type="site" description="Increases basicity of active site Tyr" evidence="3">
    <location>
        <position position="92"/>
    </location>
</feature>
<sequence>MNDLALEARISGTAALYDIDFEAALTNEKVGNILSNKKEARGKWQYKAVKTIEETLKDADFVVISITPGTLKEMASDVHVPEKYGIYQSVGDTVGPGGIVRVLRDVPMYAQIAQNIKKYSPNAWVLSYTNPMSICTRTLFEIFPEIKAFGCLKIQYNY</sequence>
<dbReference type="STRING" id="1192197.JBW_04342"/>
<evidence type="ECO:0000313" key="4">
    <source>
        <dbReference type="EMBL" id="AJQ29673.1"/>
    </source>
</evidence>
<evidence type="ECO:0000313" key="5">
    <source>
        <dbReference type="Proteomes" id="UP000005361"/>
    </source>
</evidence>
<organism evidence="4 5">
    <name type="scientific">Pelosinus fermentans JBW45</name>
    <dbReference type="NCBI Taxonomy" id="1192197"/>
    <lineage>
        <taxon>Bacteria</taxon>
        <taxon>Bacillati</taxon>
        <taxon>Bacillota</taxon>
        <taxon>Negativicutes</taxon>
        <taxon>Selenomonadales</taxon>
        <taxon>Sporomusaceae</taxon>
        <taxon>Pelosinus</taxon>
    </lineage>
</organism>
<dbReference type="Gene3D" id="3.90.1820.10">
    <property type="entry name" value="AglA-like glucosidase"/>
    <property type="match status" value="1"/>
</dbReference>
<protein>
    <submittedName>
        <fullName evidence="4">Glycoside hydrolase family 4</fullName>
    </submittedName>
</protein>
<evidence type="ECO:0000256" key="3">
    <source>
        <dbReference type="PIRSR" id="PIRSR601088-4"/>
    </source>
</evidence>
<keyword evidence="1" id="KW-0520">NAD</keyword>
<dbReference type="KEGG" id="pft:JBW_04342"/>
<accession>I9NQ25</accession>
<dbReference type="AlphaFoldDB" id="I9NQ25"/>
<reference evidence="4 5" key="1">
    <citation type="journal article" date="2015" name="Genome Announc.">
        <title>Complete Genome Sequence of Pelosinus fermentans JBW45, a Member of a Remarkably Competitive Group of Negativicutes in the Firmicutes Phylum.</title>
        <authorList>
            <person name="De Leon K.B."/>
            <person name="Utturkar S.M."/>
            <person name="Camilleri L.B."/>
            <person name="Elias D.A."/>
            <person name="Arkin A.P."/>
            <person name="Fields M.W."/>
            <person name="Brown S.D."/>
            <person name="Wall J.D."/>
        </authorList>
    </citation>
    <scope>NUCLEOTIDE SEQUENCE [LARGE SCALE GENOMIC DNA]</scope>
    <source>
        <strain evidence="4 5">JBW45</strain>
    </source>
</reference>
<dbReference type="SUPFAM" id="SSF51735">
    <property type="entry name" value="NAD(P)-binding Rossmann-fold domains"/>
    <property type="match status" value="1"/>
</dbReference>